<evidence type="ECO:0000256" key="2">
    <source>
        <dbReference type="ARBA" id="ARBA00023125"/>
    </source>
</evidence>
<protein>
    <recommendedName>
        <fullName evidence="8">Homeobox domain-containing protein</fullName>
    </recommendedName>
</protein>
<keyword evidence="10" id="KW-1185">Reference proteome</keyword>
<dbReference type="OrthoDB" id="6159439at2759"/>
<dbReference type="SUPFAM" id="SSF46689">
    <property type="entry name" value="Homeodomain-like"/>
    <property type="match status" value="1"/>
</dbReference>
<dbReference type="GO" id="GO:0000981">
    <property type="term" value="F:DNA-binding transcription factor activity, RNA polymerase II-specific"/>
    <property type="evidence" value="ECO:0007669"/>
    <property type="project" value="TreeGrafter"/>
</dbReference>
<feature type="region of interest" description="Disordered" evidence="7">
    <location>
        <begin position="71"/>
        <end position="210"/>
    </location>
</feature>
<dbReference type="AlphaFoldDB" id="A0A371DM15"/>
<dbReference type="InterPro" id="IPR051306">
    <property type="entry name" value="Homeobox_regulator"/>
</dbReference>
<dbReference type="SMART" id="SM00389">
    <property type="entry name" value="HOX"/>
    <property type="match status" value="1"/>
</dbReference>
<evidence type="ECO:0000256" key="4">
    <source>
        <dbReference type="ARBA" id="ARBA00023242"/>
    </source>
</evidence>
<dbReference type="GO" id="GO:0000977">
    <property type="term" value="F:RNA polymerase II transcription regulatory region sequence-specific DNA binding"/>
    <property type="evidence" value="ECO:0007669"/>
    <property type="project" value="TreeGrafter"/>
</dbReference>
<dbReference type="Gene3D" id="1.10.10.60">
    <property type="entry name" value="Homeodomain-like"/>
    <property type="match status" value="1"/>
</dbReference>
<organism evidence="9 10">
    <name type="scientific">Lentinus brumalis</name>
    <dbReference type="NCBI Taxonomy" id="2498619"/>
    <lineage>
        <taxon>Eukaryota</taxon>
        <taxon>Fungi</taxon>
        <taxon>Dikarya</taxon>
        <taxon>Basidiomycota</taxon>
        <taxon>Agaricomycotina</taxon>
        <taxon>Agaricomycetes</taxon>
        <taxon>Polyporales</taxon>
        <taxon>Polyporaceae</taxon>
        <taxon>Lentinus</taxon>
    </lineage>
</organism>
<name>A0A371DM15_9APHY</name>
<accession>A0A371DM15</accession>
<evidence type="ECO:0000256" key="1">
    <source>
        <dbReference type="ARBA" id="ARBA00004123"/>
    </source>
</evidence>
<gene>
    <name evidence="9" type="ORF">OH76DRAFT_1479983</name>
</gene>
<evidence type="ECO:0000313" key="10">
    <source>
        <dbReference type="Proteomes" id="UP000256964"/>
    </source>
</evidence>
<evidence type="ECO:0000256" key="7">
    <source>
        <dbReference type="SAM" id="MobiDB-lite"/>
    </source>
</evidence>
<dbReference type="CDD" id="cd00086">
    <property type="entry name" value="homeodomain"/>
    <property type="match status" value="1"/>
</dbReference>
<dbReference type="PROSITE" id="PS50071">
    <property type="entry name" value="HOMEOBOX_2"/>
    <property type="match status" value="1"/>
</dbReference>
<feature type="compositionally biased region" description="Low complexity" evidence="7">
    <location>
        <begin position="71"/>
        <end position="86"/>
    </location>
</feature>
<feature type="DNA-binding region" description="Homeobox" evidence="5">
    <location>
        <begin position="255"/>
        <end position="314"/>
    </location>
</feature>
<keyword evidence="4 5" id="KW-0539">Nucleus</keyword>
<feature type="domain" description="Homeobox" evidence="8">
    <location>
        <begin position="253"/>
        <end position="313"/>
    </location>
</feature>
<reference evidence="9 10" key="1">
    <citation type="journal article" date="2018" name="Biotechnol. Biofuels">
        <title>Integrative visual omics of the white-rot fungus Polyporus brumalis exposes the biotechnological potential of its oxidative enzymes for delignifying raw plant biomass.</title>
        <authorList>
            <person name="Miyauchi S."/>
            <person name="Rancon A."/>
            <person name="Drula E."/>
            <person name="Hage H."/>
            <person name="Chaduli D."/>
            <person name="Favel A."/>
            <person name="Grisel S."/>
            <person name="Henrissat B."/>
            <person name="Herpoel-Gimbert I."/>
            <person name="Ruiz-Duenas F.J."/>
            <person name="Chevret D."/>
            <person name="Hainaut M."/>
            <person name="Lin J."/>
            <person name="Wang M."/>
            <person name="Pangilinan J."/>
            <person name="Lipzen A."/>
            <person name="Lesage-Meessen L."/>
            <person name="Navarro D."/>
            <person name="Riley R."/>
            <person name="Grigoriev I.V."/>
            <person name="Zhou S."/>
            <person name="Raouche S."/>
            <person name="Rosso M.N."/>
        </authorList>
    </citation>
    <scope>NUCLEOTIDE SEQUENCE [LARGE SCALE GENOMIC DNA]</scope>
    <source>
        <strain evidence="9 10">BRFM 1820</strain>
    </source>
</reference>
<dbReference type="EMBL" id="KZ857387">
    <property type="protein sequence ID" value="RDX53570.1"/>
    <property type="molecule type" value="Genomic_DNA"/>
</dbReference>
<dbReference type="GO" id="GO:0005634">
    <property type="term" value="C:nucleus"/>
    <property type="evidence" value="ECO:0007669"/>
    <property type="project" value="UniProtKB-SubCell"/>
</dbReference>
<dbReference type="STRING" id="139420.A0A371DM15"/>
<feature type="compositionally biased region" description="Polar residues" evidence="7">
    <location>
        <begin position="130"/>
        <end position="140"/>
    </location>
</feature>
<evidence type="ECO:0000256" key="3">
    <source>
        <dbReference type="ARBA" id="ARBA00023155"/>
    </source>
</evidence>
<dbReference type="Proteomes" id="UP000256964">
    <property type="component" value="Unassembled WGS sequence"/>
</dbReference>
<feature type="compositionally biased region" description="Polar residues" evidence="7">
    <location>
        <begin position="241"/>
        <end position="259"/>
    </location>
</feature>
<keyword evidence="2 5" id="KW-0238">DNA-binding</keyword>
<dbReference type="PANTHER" id="PTHR46123">
    <property type="entry name" value="MIX-TYPE HOMEOBOX GENE 1-RELATED"/>
    <property type="match status" value="1"/>
</dbReference>
<evidence type="ECO:0000313" key="9">
    <source>
        <dbReference type="EMBL" id="RDX53570.1"/>
    </source>
</evidence>
<feature type="compositionally biased region" description="Low complexity" evidence="7">
    <location>
        <begin position="181"/>
        <end position="195"/>
    </location>
</feature>
<sequence length="322" mass="34866">MTTPPSIMCAACTRGVDRPWQKLCATCQAIPPADITPLNRPFAEENRLRDYAVKSLHWPREAQLTALQLLQPPSSHGQQPPSMMPQYPGQHAQVSMQAGRYAQIAPGPQPPSTHGQRQPPAPQYPAGQRPQVSMQVNAPSSGRHGQRQHPETQYPAGQQAHASTRPHASFGRPHDARAVSGAHNATGAGAPATAAYQPRPLAPAGTGPQAQEEMNVAVTMLRLRSHPAGQVTAATDHPGPSSASTHGVSTNPSTSGKRRTMFTNSQKDALIAYFLDDPYPTIQDREQLAVRLGLNRPAVDRWFQNTRSRQYRALGQPSVDIQ</sequence>
<dbReference type="PANTHER" id="PTHR46123:SF4">
    <property type="entry name" value="MIX-TYPE HOMEOBOX GENE 1-RELATED"/>
    <property type="match status" value="1"/>
</dbReference>
<dbReference type="Pfam" id="PF00046">
    <property type="entry name" value="Homeodomain"/>
    <property type="match status" value="1"/>
</dbReference>
<evidence type="ECO:0000259" key="8">
    <source>
        <dbReference type="PROSITE" id="PS50071"/>
    </source>
</evidence>
<dbReference type="InterPro" id="IPR009057">
    <property type="entry name" value="Homeodomain-like_sf"/>
</dbReference>
<feature type="region of interest" description="Disordered" evidence="7">
    <location>
        <begin position="228"/>
        <end position="259"/>
    </location>
</feature>
<proteinExistence type="predicted"/>
<keyword evidence="3 5" id="KW-0371">Homeobox</keyword>
<evidence type="ECO:0000256" key="5">
    <source>
        <dbReference type="PROSITE-ProRule" id="PRU00108"/>
    </source>
</evidence>
<comment type="subcellular location">
    <subcellularLocation>
        <location evidence="1 5 6">Nucleus</location>
    </subcellularLocation>
</comment>
<evidence type="ECO:0000256" key="6">
    <source>
        <dbReference type="RuleBase" id="RU000682"/>
    </source>
</evidence>
<dbReference type="InterPro" id="IPR001356">
    <property type="entry name" value="HD"/>
</dbReference>